<dbReference type="InterPro" id="IPR011051">
    <property type="entry name" value="RmlC_Cupin_sf"/>
</dbReference>
<proteinExistence type="predicted"/>
<feature type="compositionally biased region" description="Pro residues" evidence="1">
    <location>
        <begin position="7"/>
        <end position="24"/>
    </location>
</feature>
<keyword evidence="4" id="KW-1185">Reference proteome</keyword>
<dbReference type="SUPFAM" id="SSF51182">
    <property type="entry name" value="RmlC-like cupins"/>
    <property type="match status" value="1"/>
</dbReference>
<protein>
    <submittedName>
        <fullName evidence="3">Cupin domain protein</fullName>
    </submittedName>
</protein>
<dbReference type="CDD" id="cd02231">
    <property type="entry name" value="cupin_BLL6423-like"/>
    <property type="match status" value="1"/>
</dbReference>
<dbReference type="EMBL" id="MNUE01000025">
    <property type="protein sequence ID" value="OJD34040.1"/>
    <property type="molecule type" value="Genomic_DNA"/>
</dbReference>
<evidence type="ECO:0000313" key="3">
    <source>
        <dbReference type="EMBL" id="OJD34040.1"/>
    </source>
</evidence>
<dbReference type="InterPro" id="IPR014710">
    <property type="entry name" value="RmlC-like_jellyroll"/>
</dbReference>
<dbReference type="Pfam" id="PF07883">
    <property type="entry name" value="Cupin_2"/>
    <property type="match status" value="1"/>
</dbReference>
<evidence type="ECO:0000256" key="1">
    <source>
        <dbReference type="SAM" id="MobiDB-lite"/>
    </source>
</evidence>
<gene>
    <name evidence="3" type="ORF">BKCO1_2500073</name>
</gene>
<dbReference type="STRING" id="236234.A0A1J9R085"/>
<dbReference type="Gene3D" id="2.20.70.150">
    <property type="match status" value="1"/>
</dbReference>
<evidence type="ECO:0000259" key="2">
    <source>
        <dbReference type="Pfam" id="PF07883"/>
    </source>
</evidence>
<reference evidence="3 4" key="1">
    <citation type="submission" date="2016-10" db="EMBL/GenBank/DDBJ databases">
        <title>Proteomics and genomics reveal pathogen-plant mechanisms compatible with a hemibiotrophic lifestyle of Diplodia corticola.</title>
        <authorList>
            <person name="Fernandes I."/>
            <person name="De Jonge R."/>
            <person name="Van De Peer Y."/>
            <person name="Devreese B."/>
            <person name="Alves A."/>
            <person name="Esteves A.C."/>
        </authorList>
    </citation>
    <scope>NUCLEOTIDE SEQUENCE [LARGE SCALE GENOMIC DNA]</scope>
    <source>
        <strain evidence="3 4">CBS 112549</strain>
    </source>
</reference>
<dbReference type="InterPro" id="IPR047142">
    <property type="entry name" value="OryJ/VirC-like"/>
</dbReference>
<dbReference type="RefSeq" id="XP_020130300.1">
    <property type="nucleotide sequence ID" value="XM_020273325.1"/>
</dbReference>
<evidence type="ECO:0000313" key="4">
    <source>
        <dbReference type="Proteomes" id="UP000183809"/>
    </source>
</evidence>
<feature type="region of interest" description="Disordered" evidence="1">
    <location>
        <begin position="1"/>
        <end position="28"/>
    </location>
</feature>
<dbReference type="Proteomes" id="UP000183809">
    <property type="component" value="Unassembled WGS sequence"/>
</dbReference>
<feature type="domain" description="Cupin type-2" evidence="2">
    <location>
        <begin position="93"/>
        <end position="159"/>
    </location>
</feature>
<dbReference type="InterPro" id="IPR013096">
    <property type="entry name" value="Cupin_2"/>
</dbReference>
<sequence>MSDKALPSPPPKDLPSTPDSPLPPVRRVVTGHAPDATAVVKSDDTIPSIPLQIGPSVTPLWATEELPADVSSPQDKAQLETGLTNDGAIMRILDVPPGAKFPLHRTVSLDYVYVVRGEVVLTLDDGSRTTVRANDVVVQQATMHGWENETNSWARMLLVMMRSQEPVVGGKRLEEDVGFKIE</sequence>
<comment type="caution">
    <text evidence="3">The sequence shown here is derived from an EMBL/GenBank/DDBJ whole genome shotgun (WGS) entry which is preliminary data.</text>
</comment>
<accession>A0A1J9R085</accession>
<dbReference type="Gene3D" id="2.60.120.10">
    <property type="entry name" value="Jelly Rolls"/>
    <property type="match status" value="1"/>
</dbReference>
<dbReference type="PANTHER" id="PTHR36156:SF2">
    <property type="entry name" value="CUPIN TYPE-2 DOMAIN-CONTAINING PROTEIN"/>
    <property type="match status" value="1"/>
</dbReference>
<dbReference type="AlphaFoldDB" id="A0A1J9R085"/>
<name>A0A1J9R085_9PEZI</name>
<dbReference type="GeneID" id="31013585"/>
<dbReference type="OrthoDB" id="5840532at2759"/>
<dbReference type="PANTHER" id="PTHR36156">
    <property type="entry name" value="SLR2101 PROTEIN"/>
    <property type="match status" value="1"/>
</dbReference>
<organism evidence="3 4">
    <name type="scientific">Diplodia corticola</name>
    <dbReference type="NCBI Taxonomy" id="236234"/>
    <lineage>
        <taxon>Eukaryota</taxon>
        <taxon>Fungi</taxon>
        <taxon>Dikarya</taxon>
        <taxon>Ascomycota</taxon>
        <taxon>Pezizomycotina</taxon>
        <taxon>Dothideomycetes</taxon>
        <taxon>Dothideomycetes incertae sedis</taxon>
        <taxon>Botryosphaeriales</taxon>
        <taxon>Botryosphaeriaceae</taxon>
        <taxon>Diplodia</taxon>
    </lineage>
</organism>